<evidence type="ECO:0000259" key="1">
    <source>
        <dbReference type="Pfam" id="PF03732"/>
    </source>
</evidence>
<gene>
    <name evidence="2" type="ORF">VP01_14519g1</name>
</gene>
<evidence type="ECO:0000313" key="3">
    <source>
        <dbReference type="Proteomes" id="UP000037035"/>
    </source>
</evidence>
<keyword evidence="3" id="KW-1185">Reference proteome</keyword>
<name>A0A0L6VKL7_9BASI</name>
<organism evidence="2 3">
    <name type="scientific">Puccinia sorghi</name>
    <dbReference type="NCBI Taxonomy" id="27349"/>
    <lineage>
        <taxon>Eukaryota</taxon>
        <taxon>Fungi</taxon>
        <taxon>Dikarya</taxon>
        <taxon>Basidiomycota</taxon>
        <taxon>Pucciniomycotina</taxon>
        <taxon>Pucciniomycetes</taxon>
        <taxon>Pucciniales</taxon>
        <taxon>Pucciniaceae</taxon>
        <taxon>Puccinia</taxon>
    </lineage>
</organism>
<protein>
    <recommendedName>
        <fullName evidence="1">Retrotransposon gag domain-containing protein</fullName>
    </recommendedName>
</protein>
<sequence>PNSMVLAKPQPFNRTRGAVAKSFFGQILLHTVTYPEQFPTHSRKVTFAAFMIDYAANWSQPYLMKIFNMEEVAFNKFLDNFESSFFDHNHQHCAEVSLHSLHRTGTVSAYTQEFNSHTGTVGWADTPLMSLYQNGLKENTQLSM</sequence>
<feature type="domain" description="Retrotransposon gag" evidence="1">
    <location>
        <begin position="47"/>
        <end position="138"/>
    </location>
</feature>
<dbReference type="AlphaFoldDB" id="A0A0L6VKL7"/>
<dbReference type="Pfam" id="PF03732">
    <property type="entry name" value="Retrotrans_gag"/>
    <property type="match status" value="1"/>
</dbReference>
<dbReference type="EMBL" id="LAVV01005020">
    <property type="protein sequence ID" value="KNZ61102.1"/>
    <property type="molecule type" value="Genomic_DNA"/>
</dbReference>
<comment type="caution">
    <text evidence="2">The sequence shown here is derived from an EMBL/GenBank/DDBJ whole genome shotgun (WGS) entry which is preliminary data.</text>
</comment>
<proteinExistence type="predicted"/>
<reference evidence="2 3" key="1">
    <citation type="submission" date="2015-08" db="EMBL/GenBank/DDBJ databases">
        <title>Next Generation Sequencing and Analysis of the Genome of Puccinia sorghi L Schw, the Causal Agent of Maize Common Rust.</title>
        <authorList>
            <person name="Rochi L."/>
            <person name="Burguener G."/>
            <person name="Darino M."/>
            <person name="Turjanski A."/>
            <person name="Kreff E."/>
            <person name="Dieguez M.J."/>
            <person name="Sacco F."/>
        </authorList>
    </citation>
    <scope>NUCLEOTIDE SEQUENCE [LARGE SCALE GENOMIC DNA]</scope>
    <source>
        <strain evidence="2 3">RO10H11247</strain>
    </source>
</reference>
<dbReference type="VEuPathDB" id="FungiDB:VP01_14519g1"/>
<feature type="non-terminal residue" evidence="2">
    <location>
        <position position="144"/>
    </location>
</feature>
<dbReference type="Proteomes" id="UP000037035">
    <property type="component" value="Unassembled WGS sequence"/>
</dbReference>
<feature type="non-terminal residue" evidence="2">
    <location>
        <position position="1"/>
    </location>
</feature>
<dbReference type="InterPro" id="IPR005162">
    <property type="entry name" value="Retrotrans_gag_dom"/>
</dbReference>
<evidence type="ECO:0000313" key="2">
    <source>
        <dbReference type="EMBL" id="KNZ61102.1"/>
    </source>
</evidence>
<accession>A0A0L6VKL7</accession>